<evidence type="ECO:0000256" key="3">
    <source>
        <dbReference type="ARBA" id="ARBA00023004"/>
    </source>
</evidence>
<evidence type="ECO:0000313" key="6">
    <source>
        <dbReference type="Proteomes" id="UP000247792"/>
    </source>
</evidence>
<dbReference type="GO" id="GO:0016226">
    <property type="term" value="P:iron-sulfur cluster assembly"/>
    <property type="evidence" value="ECO:0007669"/>
    <property type="project" value="UniProtKB-UniRule"/>
</dbReference>
<dbReference type="Pfam" id="PF01491">
    <property type="entry name" value="Frataxin_Cyay"/>
    <property type="match status" value="1"/>
</dbReference>
<dbReference type="InterPro" id="IPR036524">
    <property type="entry name" value="Frataxin/CyaY_sf"/>
</dbReference>
<dbReference type="SUPFAM" id="SSF55387">
    <property type="entry name" value="Frataxin/Nqo15-like"/>
    <property type="match status" value="1"/>
</dbReference>
<dbReference type="OrthoDB" id="285675at2"/>
<dbReference type="HAMAP" id="MF_00142">
    <property type="entry name" value="CyaY"/>
    <property type="match status" value="1"/>
</dbReference>
<evidence type="ECO:0000256" key="4">
    <source>
        <dbReference type="HAMAP-Rule" id="MF_00142"/>
    </source>
</evidence>
<keyword evidence="2 4" id="KW-0479">Metal-binding</keyword>
<dbReference type="NCBIfam" id="TIGR03421">
    <property type="entry name" value="FeS_CyaY"/>
    <property type="match status" value="1"/>
</dbReference>
<gene>
    <name evidence="4" type="primary">cyaY</name>
    <name evidence="5" type="ORF">DFR42_10546</name>
</gene>
<dbReference type="GO" id="GO:0008199">
    <property type="term" value="F:ferric iron binding"/>
    <property type="evidence" value="ECO:0007669"/>
    <property type="project" value="InterPro"/>
</dbReference>
<dbReference type="InterPro" id="IPR020895">
    <property type="entry name" value="Frataxin_CS"/>
</dbReference>
<dbReference type="EMBL" id="QJKB01000005">
    <property type="protein sequence ID" value="PXX42388.1"/>
    <property type="molecule type" value="Genomic_DNA"/>
</dbReference>
<dbReference type="RefSeq" id="WP_110255950.1">
    <property type="nucleotide sequence ID" value="NZ_QJKB01000005.1"/>
</dbReference>
<reference evidence="5 6" key="1">
    <citation type="submission" date="2018-05" db="EMBL/GenBank/DDBJ databases">
        <title>Genomic Encyclopedia of Type Strains, Phase IV (KMG-IV): sequencing the most valuable type-strain genomes for metagenomic binning, comparative biology and taxonomic classification.</title>
        <authorList>
            <person name="Goeker M."/>
        </authorList>
    </citation>
    <scope>NUCLEOTIDE SEQUENCE [LARGE SCALE GENOMIC DNA]</scope>
    <source>
        <strain evidence="5 6">DSM 19792</strain>
    </source>
</reference>
<evidence type="ECO:0000256" key="2">
    <source>
        <dbReference type="ARBA" id="ARBA00022723"/>
    </source>
</evidence>
<comment type="caution">
    <text evidence="5">The sequence shown here is derived from an EMBL/GenBank/DDBJ whole genome shotgun (WGS) entry which is preliminary data.</text>
</comment>
<dbReference type="PROSITE" id="PS50810">
    <property type="entry name" value="FRATAXIN_2"/>
    <property type="match status" value="1"/>
</dbReference>
<keyword evidence="6" id="KW-1185">Reference proteome</keyword>
<proteinExistence type="inferred from homology"/>
<name>A0A318J3Q3_9BURK</name>
<dbReference type="GO" id="GO:0005829">
    <property type="term" value="C:cytosol"/>
    <property type="evidence" value="ECO:0007669"/>
    <property type="project" value="TreeGrafter"/>
</dbReference>
<dbReference type="AlphaFoldDB" id="A0A318J3Q3"/>
<dbReference type="PROSITE" id="PS01344">
    <property type="entry name" value="FRATAXIN_1"/>
    <property type="match status" value="1"/>
</dbReference>
<keyword evidence="3 4" id="KW-0408">Iron</keyword>
<comment type="function">
    <text evidence="4">Involved in iron-sulfur (Fe-S) cluster assembly. May act as a regulator of Fe-S biogenesis.</text>
</comment>
<protein>
    <recommendedName>
        <fullName evidence="4">Iron-sulfur cluster assembly protein CyaY</fullName>
    </recommendedName>
</protein>
<comment type="similarity">
    <text evidence="1 4">Belongs to the frataxin family.</text>
</comment>
<dbReference type="PANTHER" id="PTHR16821">
    <property type="entry name" value="FRATAXIN"/>
    <property type="match status" value="1"/>
</dbReference>
<evidence type="ECO:0000313" key="5">
    <source>
        <dbReference type="EMBL" id="PXX42388.1"/>
    </source>
</evidence>
<dbReference type="GO" id="GO:0008198">
    <property type="term" value="F:ferrous iron binding"/>
    <property type="evidence" value="ECO:0007669"/>
    <property type="project" value="TreeGrafter"/>
</dbReference>
<accession>A0A318J3Q3</accession>
<organism evidence="5 6">
    <name type="scientific">Undibacterium pigrum</name>
    <dbReference type="NCBI Taxonomy" id="401470"/>
    <lineage>
        <taxon>Bacteria</taxon>
        <taxon>Pseudomonadati</taxon>
        <taxon>Pseudomonadota</taxon>
        <taxon>Betaproteobacteria</taxon>
        <taxon>Burkholderiales</taxon>
        <taxon>Oxalobacteraceae</taxon>
        <taxon>Undibacterium</taxon>
    </lineage>
</organism>
<dbReference type="InterPro" id="IPR047584">
    <property type="entry name" value="CyaY"/>
</dbReference>
<dbReference type="SMART" id="SM01219">
    <property type="entry name" value="Frataxin_Cyay"/>
    <property type="match status" value="1"/>
</dbReference>
<dbReference type="InterPro" id="IPR002908">
    <property type="entry name" value="Frataxin/CyaY"/>
</dbReference>
<dbReference type="PANTHER" id="PTHR16821:SF2">
    <property type="entry name" value="FRATAXIN, MITOCHONDRIAL"/>
    <property type="match status" value="1"/>
</dbReference>
<dbReference type="Proteomes" id="UP000247792">
    <property type="component" value="Unassembled WGS sequence"/>
</dbReference>
<evidence type="ECO:0000256" key="1">
    <source>
        <dbReference type="ARBA" id="ARBA00008183"/>
    </source>
</evidence>
<sequence>MTESEFLVLADTCLRQVEELFEQAFENDEYDVECSRSGNVLTVEFIDTNSKIIINSQAPMQEMWVAARSGGFHYKYDGQHWLNTRDGSELFATLSRVAQEQGR</sequence>
<dbReference type="Gene3D" id="3.30.920.10">
    <property type="entry name" value="Frataxin/CyaY"/>
    <property type="match status" value="1"/>
</dbReference>